<dbReference type="Gene3D" id="1.10.260.40">
    <property type="entry name" value="lambda repressor-like DNA-binding domains"/>
    <property type="match status" value="1"/>
</dbReference>
<accession>A0A3T0HSF0</accession>
<dbReference type="PROSITE" id="PS50943">
    <property type="entry name" value="HTH_CROC1"/>
    <property type="match status" value="1"/>
</dbReference>
<evidence type="ECO:0000313" key="3">
    <source>
        <dbReference type="EMBL" id="AZU59977.1"/>
    </source>
</evidence>
<organism evidence="3 4">
    <name type="scientific">Neobacillus mesonae</name>
    <dbReference type="NCBI Taxonomy" id="1193713"/>
    <lineage>
        <taxon>Bacteria</taxon>
        <taxon>Bacillati</taxon>
        <taxon>Bacillota</taxon>
        <taxon>Bacilli</taxon>
        <taxon>Bacillales</taxon>
        <taxon>Bacillaceae</taxon>
        <taxon>Neobacillus</taxon>
    </lineage>
</organism>
<reference evidence="3 4" key="1">
    <citation type="submission" date="2017-07" db="EMBL/GenBank/DDBJ databases">
        <title>The complete genome sequence of Bacillus mesonae strain H20-5, an efficient strain improving plant abiotic stress resistance.</title>
        <authorList>
            <person name="Kim S.Y."/>
            <person name="Song H."/>
            <person name="Sang M.K."/>
            <person name="Weon H.-Y."/>
            <person name="Song J."/>
        </authorList>
    </citation>
    <scope>NUCLEOTIDE SEQUENCE [LARGE SCALE GENOMIC DNA]</scope>
    <source>
        <strain evidence="3 4">H20-5</strain>
    </source>
</reference>
<dbReference type="Pfam" id="PF01381">
    <property type="entry name" value="HTH_3"/>
    <property type="match status" value="1"/>
</dbReference>
<dbReference type="Proteomes" id="UP000282892">
    <property type="component" value="Chromosome"/>
</dbReference>
<dbReference type="InterPro" id="IPR010982">
    <property type="entry name" value="Lambda_DNA-bd_dom_sf"/>
</dbReference>
<sequence length="95" mass="10734">MKESVQIIPPAEITTFKDEKDVILVEEKAYNTMDLSQMLKGLAKEKVAVTIETVKEKEVSPESISKERKQRNLSILDASKEMGVSSSTLSRYERT</sequence>
<feature type="domain" description="HTH cro/C1-type" evidence="2">
    <location>
        <begin position="64"/>
        <end position="94"/>
    </location>
</feature>
<dbReference type="OrthoDB" id="2455104at2"/>
<name>A0A3T0HSF0_9BACI</name>
<dbReference type="GO" id="GO:0003677">
    <property type="term" value="F:DNA binding"/>
    <property type="evidence" value="ECO:0007669"/>
    <property type="project" value="InterPro"/>
</dbReference>
<dbReference type="KEGG" id="nmk:CHR53_01025"/>
<feature type="compositionally biased region" description="Basic and acidic residues" evidence="1">
    <location>
        <begin position="58"/>
        <end position="67"/>
    </location>
</feature>
<evidence type="ECO:0000256" key="1">
    <source>
        <dbReference type="SAM" id="MobiDB-lite"/>
    </source>
</evidence>
<dbReference type="InterPro" id="IPR001387">
    <property type="entry name" value="Cro/C1-type_HTH"/>
</dbReference>
<evidence type="ECO:0000259" key="2">
    <source>
        <dbReference type="PROSITE" id="PS50943"/>
    </source>
</evidence>
<proteinExistence type="predicted"/>
<protein>
    <recommendedName>
        <fullName evidence="2">HTH cro/C1-type domain-containing protein</fullName>
    </recommendedName>
</protein>
<dbReference type="CDD" id="cd00093">
    <property type="entry name" value="HTH_XRE"/>
    <property type="match status" value="1"/>
</dbReference>
<dbReference type="AlphaFoldDB" id="A0A3T0HSF0"/>
<dbReference type="SUPFAM" id="SSF47413">
    <property type="entry name" value="lambda repressor-like DNA-binding domains"/>
    <property type="match status" value="1"/>
</dbReference>
<dbReference type="RefSeq" id="WP_127484462.1">
    <property type="nucleotide sequence ID" value="NZ_CP022572.1"/>
</dbReference>
<dbReference type="EMBL" id="CP022572">
    <property type="protein sequence ID" value="AZU59977.1"/>
    <property type="molecule type" value="Genomic_DNA"/>
</dbReference>
<evidence type="ECO:0000313" key="4">
    <source>
        <dbReference type="Proteomes" id="UP000282892"/>
    </source>
</evidence>
<gene>
    <name evidence="3" type="ORF">CHR53_01025</name>
</gene>
<feature type="region of interest" description="Disordered" evidence="1">
    <location>
        <begin position="58"/>
        <end position="77"/>
    </location>
</feature>
<keyword evidence="4" id="KW-1185">Reference proteome</keyword>